<organism evidence="2 3">
    <name type="scientific">Pseudozyma flocculosa</name>
    <dbReference type="NCBI Taxonomy" id="84751"/>
    <lineage>
        <taxon>Eukaryota</taxon>
        <taxon>Fungi</taxon>
        <taxon>Dikarya</taxon>
        <taxon>Basidiomycota</taxon>
        <taxon>Ustilaginomycotina</taxon>
        <taxon>Ustilaginomycetes</taxon>
        <taxon>Ustilaginales</taxon>
        <taxon>Ustilaginaceae</taxon>
        <taxon>Pseudozyma</taxon>
    </lineage>
</organism>
<dbReference type="GO" id="GO:0070181">
    <property type="term" value="F:small ribosomal subunit rRNA binding"/>
    <property type="evidence" value="ECO:0007669"/>
    <property type="project" value="TreeGrafter"/>
</dbReference>
<dbReference type="OrthoDB" id="10259681at2759"/>
<evidence type="ECO:0000313" key="3">
    <source>
        <dbReference type="Proteomes" id="UP000323386"/>
    </source>
</evidence>
<reference evidence="2 3" key="1">
    <citation type="submission" date="2018-03" db="EMBL/GenBank/DDBJ databases">
        <authorList>
            <person name="Guldener U."/>
        </authorList>
    </citation>
    <scope>NUCLEOTIDE SEQUENCE [LARGE SCALE GENOMIC DNA]</scope>
    <source>
        <strain evidence="2 3">DAOM196992</strain>
    </source>
</reference>
<gene>
    <name evidence="2" type="ORF">PSFLO_00063</name>
</gene>
<keyword evidence="2" id="KW-0689">Ribosomal protein</keyword>
<keyword evidence="3" id="KW-1185">Reference proteome</keyword>
<dbReference type="GO" id="GO:0003735">
    <property type="term" value="F:structural constituent of ribosome"/>
    <property type="evidence" value="ECO:0007669"/>
    <property type="project" value="InterPro"/>
</dbReference>
<proteinExistence type="inferred from homology"/>
<protein>
    <submittedName>
        <fullName evidence="2">Related to ribosomal protein MRP17, mitochondrial</fullName>
    </submittedName>
</protein>
<name>A0A5C3ER83_9BASI</name>
<sequence length="137" mass="15403">MPLYELLCIAASSAESAPLRDLVKSTSKLVIDNGGAVRGIQYWGLRKLPQRARRHQQYHTQGDYWLMHFDSNAPVLKSLNDRLRADPRVIKWTALKLGDRIEQIVPKTTSGGNETGNDNLESRALFGGKTIKYHAQT</sequence>
<dbReference type="SUPFAM" id="SSF54995">
    <property type="entry name" value="Ribosomal protein S6"/>
    <property type="match status" value="1"/>
</dbReference>
<dbReference type="GO" id="GO:0006412">
    <property type="term" value="P:translation"/>
    <property type="evidence" value="ECO:0007669"/>
    <property type="project" value="InterPro"/>
</dbReference>
<accession>A0A5C3ER83</accession>
<dbReference type="AlphaFoldDB" id="A0A5C3ER83"/>
<dbReference type="Pfam" id="PF01250">
    <property type="entry name" value="Ribosomal_S6"/>
    <property type="match status" value="1"/>
</dbReference>
<dbReference type="EMBL" id="OOIP01000001">
    <property type="protein sequence ID" value="SPO34592.1"/>
    <property type="molecule type" value="Genomic_DNA"/>
</dbReference>
<dbReference type="InterPro" id="IPR014717">
    <property type="entry name" value="Transl_elong_EF1B/ribsomal_bS6"/>
</dbReference>
<dbReference type="PANTHER" id="PTHR21011">
    <property type="entry name" value="MITOCHONDRIAL 28S RIBOSOMAL PROTEIN S6"/>
    <property type="match status" value="1"/>
</dbReference>
<dbReference type="PANTHER" id="PTHR21011:SF1">
    <property type="entry name" value="SMALL RIBOSOMAL SUBUNIT PROTEIN BS6M"/>
    <property type="match status" value="1"/>
</dbReference>
<keyword evidence="2" id="KW-0687">Ribonucleoprotein</keyword>
<comment type="similarity">
    <text evidence="1">Belongs to the bacterial ribosomal protein bS6 family.</text>
</comment>
<dbReference type="NCBIfam" id="TIGR00166">
    <property type="entry name" value="S6"/>
    <property type="match status" value="1"/>
</dbReference>
<dbReference type="CDD" id="cd15465">
    <property type="entry name" value="bS6_mito"/>
    <property type="match status" value="1"/>
</dbReference>
<dbReference type="Gene3D" id="3.30.70.60">
    <property type="match status" value="1"/>
</dbReference>
<evidence type="ECO:0000256" key="1">
    <source>
        <dbReference type="ARBA" id="ARBA00009512"/>
    </source>
</evidence>
<dbReference type="InterPro" id="IPR035980">
    <property type="entry name" value="Ribosomal_bS6_sf"/>
</dbReference>
<dbReference type="InterPro" id="IPR000529">
    <property type="entry name" value="Ribosomal_bS6"/>
</dbReference>
<evidence type="ECO:0000313" key="2">
    <source>
        <dbReference type="EMBL" id="SPO34592.1"/>
    </source>
</evidence>
<dbReference type="GO" id="GO:0005763">
    <property type="term" value="C:mitochondrial small ribosomal subunit"/>
    <property type="evidence" value="ECO:0007669"/>
    <property type="project" value="TreeGrafter"/>
</dbReference>
<dbReference type="Proteomes" id="UP000323386">
    <property type="component" value="Unassembled WGS sequence"/>
</dbReference>